<comment type="caution">
    <text evidence="4">The sequence shown here is derived from an EMBL/GenBank/DDBJ whole genome shotgun (WGS) entry which is preliminary data.</text>
</comment>
<gene>
    <name evidence="4" type="ORF">H8699_01230</name>
</gene>
<reference evidence="4" key="1">
    <citation type="submission" date="2020-08" db="EMBL/GenBank/DDBJ databases">
        <title>Genome public.</title>
        <authorList>
            <person name="Liu C."/>
            <person name="Sun Q."/>
        </authorList>
    </citation>
    <scope>NUCLEOTIDE SEQUENCE</scope>
    <source>
        <strain evidence="4">NSJ-44</strain>
    </source>
</reference>
<feature type="domain" description="LiaF transmembrane" evidence="3">
    <location>
        <begin position="9"/>
        <end position="104"/>
    </location>
</feature>
<feature type="transmembrane region" description="Helical" evidence="1">
    <location>
        <begin position="86"/>
        <end position="105"/>
    </location>
</feature>
<dbReference type="InterPro" id="IPR024425">
    <property type="entry name" value="LiaF-like_C"/>
</dbReference>
<evidence type="ECO:0000313" key="4">
    <source>
        <dbReference type="EMBL" id="MBC8528061.1"/>
    </source>
</evidence>
<keyword evidence="1" id="KW-0812">Transmembrane</keyword>
<name>A0A926CYI4_9FIRM</name>
<dbReference type="Pfam" id="PF22570">
    <property type="entry name" value="LiaF-TM"/>
    <property type="match status" value="1"/>
</dbReference>
<feature type="transmembrane region" description="Helical" evidence="1">
    <location>
        <begin position="7"/>
        <end position="25"/>
    </location>
</feature>
<dbReference type="Proteomes" id="UP000654279">
    <property type="component" value="Unassembled WGS sequence"/>
</dbReference>
<keyword evidence="1" id="KW-1133">Transmembrane helix</keyword>
<keyword evidence="1" id="KW-0472">Membrane</keyword>
<feature type="transmembrane region" description="Helical" evidence="1">
    <location>
        <begin position="31"/>
        <end position="51"/>
    </location>
</feature>
<dbReference type="RefSeq" id="WP_249284119.1">
    <property type="nucleotide sequence ID" value="NZ_JACRSO010000001.1"/>
</dbReference>
<dbReference type="InterPro" id="IPR054331">
    <property type="entry name" value="LiaF_TM"/>
</dbReference>
<dbReference type="PANTHER" id="PTHR40763">
    <property type="entry name" value="MEMBRANE PROTEIN-RELATED"/>
    <property type="match status" value="1"/>
</dbReference>
<keyword evidence="5" id="KW-1185">Reference proteome</keyword>
<dbReference type="Pfam" id="PF09922">
    <property type="entry name" value="LiaF-like_C"/>
    <property type="match status" value="1"/>
</dbReference>
<feature type="domain" description="Cell wall-active antibiotics response LiaF-like C-terminal" evidence="2">
    <location>
        <begin position="138"/>
        <end position="197"/>
    </location>
</feature>
<proteinExistence type="predicted"/>
<feature type="transmembrane region" description="Helical" evidence="1">
    <location>
        <begin position="63"/>
        <end position="80"/>
    </location>
</feature>
<organism evidence="4 5">
    <name type="scientific">Luoshenia tenuis</name>
    <dbReference type="NCBI Taxonomy" id="2763654"/>
    <lineage>
        <taxon>Bacteria</taxon>
        <taxon>Bacillati</taxon>
        <taxon>Bacillota</taxon>
        <taxon>Clostridia</taxon>
        <taxon>Christensenellales</taxon>
        <taxon>Christensenellaceae</taxon>
        <taxon>Luoshenia</taxon>
    </lineage>
</organism>
<dbReference type="PANTHER" id="PTHR40763:SF5">
    <property type="entry name" value="MEMBRANE PROTEIN"/>
    <property type="match status" value="1"/>
</dbReference>
<evidence type="ECO:0008006" key="6">
    <source>
        <dbReference type="Google" id="ProtNLM"/>
    </source>
</evidence>
<evidence type="ECO:0000259" key="2">
    <source>
        <dbReference type="Pfam" id="PF09922"/>
    </source>
</evidence>
<dbReference type="AlphaFoldDB" id="A0A926CYI4"/>
<evidence type="ECO:0000256" key="1">
    <source>
        <dbReference type="SAM" id="Phobius"/>
    </source>
</evidence>
<evidence type="ECO:0000313" key="5">
    <source>
        <dbReference type="Proteomes" id="UP000654279"/>
    </source>
</evidence>
<sequence>MKNRSGGILWGVVLIALGVIFIGNISGLWDFSLFFAGWWTLFILVPCLIGLIQHGPNAGNCGGLLVGALLLAAAQGWLSWQMMGKLILPLLLIVAGLALIFQNMFNRQARTVRSRHQGEIREYCAIFSGQKELYAQEEFKGADLTAVFGGIELDLRAAIIREDVTIQATSIFGGCDVWVPAGVKVKLSNTPIFGGAENKTNTVPAPDAPTIYINGFTLFGGLEVK</sequence>
<protein>
    <recommendedName>
        <fullName evidence="6">Cell wall-active antibiotics response LiaF-like C-terminal domain-containing protein</fullName>
    </recommendedName>
</protein>
<accession>A0A926CYI4</accession>
<dbReference type="EMBL" id="JACRSO010000001">
    <property type="protein sequence ID" value="MBC8528061.1"/>
    <property type="molecule type" value="Genomic_DNA"/>
</dbReference>
<evidence type="ECO:0000259" key="3">
    <source>
        <dbReference type="Pfam" id="PF22570"/>
    </source>
</evidence>